<feature type="transmembrane region" description="Helical" evidence="6">
    <location>
        <begin position="21"/>
        <end position="42"/>
    </location>
</feature>
<proteinExistence type="predicted"/>
<feature type="transmembrane region" description="Helical" evidence="6">
    <location>
        <begin position="54"/>
        <end position="71"/>
    </location>
</feature>
<evidence type="ECO:0000313" key="8">
    <source>
        <dbReference type="EMBL" id="CAD7577450.1"/>
    </source>
</evidence>
<dbReference type="EMBL" id="OE185648">
    <property type="protein sequence ID" value="CAD7577450.1"/>
    <property type="molecule type" value="Genomic_DNA"/>
</dbReference>
<accession>A0A7R9JDR2</accession>
<evidence type="ECO:0000256" key="4">
    <source>
        <dbReference type="ARBA" id="ARBA00022989"/>
    </source>
</evidence>
<organism evidence="8">
    <name type="scientific">Timema californicum</name>
    <name type="common">California timema</name>
    <name type="synonym">Walking stick</name>
    <dbReference type="NCBI Taxonomy" id="61474"/>
    <lineage>
        <taxon>Eukaryota</taxon>
        <taxon>Metazoa</taxon>
        <taxon>Ecdysozoa</taxon>
        <taxon>Arthropoda</taxon>
        <taxon>Hexapoda</taxon>
        <taxon>Insecta</taxon>
        <taxon>Pterygota</taxon>
        <taxon>Neoptera</taxon>
        <taxon>Polyneoptera</taxon>
        <taxon>Phasmatodea</taxon>
        <taxon>Timematodea</taxon>
        <taxon>Timematoidea</taxon>
        <taxon>Timematidae</taxon>
        <taxon>Timema</taxon>
    </lineage>
</organism>
<evidence type="ECO:0000256" key="2">
    <source>
        <dbReference type="ARBA" id="ARBA00022448"/>
    </source>
</evidence>
<dbReference type="GO" id="GO:0015137">
    <property type="term" value="F:citrate transmembrane transporter activity"/>
    <property type="evidence" value="ECO:0007669"/>
    <property type="project" value="TreeGrafter"/>
</dbReference>
<evidence type="ECO:0000256" key="3">
    <source>
        <dbReference type="ARBA" id="ARBA00022692"/>
    </source>
</evidence>
<name>A0A7R9JDR2_TIMCA</name>
<keyword evidence="3 6" id="KW-0812">Transmembrane</keyword>
<dbReference type="PANTHER" id="PTHR10283:SF82">
    <property type="entry name" value="SOLUTE CARRIER FAMILY 13 MEMBER 2"/>
    <property type="match status" value="1"/>
</dbReference>
<reference evidence="8" key="1">
    <citation type="submission" date="2020-11" db="EMBL/GenBank/DDBJ databases">
        <authorList>
            <person name="Tran Van P."/>
        </authorList>
    </citation>
    <scope>NUCLEOTIDE SEQUENCE</scope>
</reference>
<sequence>MYEAKCGFVVILMSAYWMTEAIPLPVTSLLPVVLFPLLGVLGTEEVCIQYLKETNMMFIGGLIVAIAVENCNLHKRIALSIILLTGTSPMRLMFGFMITTMVLSMWISNTATTAMMVPIVQAVLDELKAHKDFENGRRVSQLTTLNTADSDQASGIFDPETRRKSLCRTGDLDTMTRPDSETICYYLGIAYASNLGGAGTLTGTGTNLTFKGLWDSVVNNDYSVTRVKEMSSFTSADTVTANQGHCDHRYRKITVSPISTVLRGGWWNHGPHRAMLSRRFVRAGAVRTTPNSFYGQIISKHFHWRGLSSHSLSWWRGGLFPHADGVNFASWMLFNVPLMLVNVFASWLWLQFLFMGLFRGKKALPNFNKDQALLVKDMVRERVKELGAMSFDEGCTLALFIAVVLLWFFREPEFIPGWADIIPGVYCGCPSRSEEDLRDGGREGERRGVASQPIKVSFRANKNRWITETVDVASYRTERRPEKPAPALLHWKLIHEKVPWGLVLLLGGGFAMAEASKVSGLSHFLGVKLQALEVLPSFAILVIISTATTFLTEVSSNTAVANIVLPVLSEMEQFYNCDEYSLPRKVPCRVQAQDLLLLGQCGQYVPLGQPNTCLEFVEAVRSNENSSIIFYDASSFVLLIRLHVARGNSTQCYSNGIFQYEIQRYDESWYWHEFYLSDYSFHYVPNVRIIRL</sequence>
<keyword evidence="5 6" id="KW-0472">Membrane</keyword>
<protein>
    <submittedName>
        <fullName evidence="8">(California timema) hypothetical protein</fullName>
    </submittedName>
</protein>
<keyword evidence="2" id="KW-0813">Transport</keyword>
<dbReference type="GO" id="GO:0005886">
    <property type="term" value="C:plasma membrane"/>
    <property type="evidence" value="ECO:0007669"/>
    <property type="project" value="TreeGrafter"/>
</dbReference>
<evidence type="ECO:0000259" key="7">
    <source>
        <dbReference type="Pfam" id="PF03600"/>
    </source>
</evidence>
<dbReference type="AlphaFoldDB" id="A0A7R9JDR2"/>
<evidence type="ECO:0000256" key="1">
    <source>
        <dbReference type="ARBA" id="ARBA00004141"/>
    </source>
</evidence>
<evidence type="ECO:0000256" key="6">
    <source>
        <dbReference type="SAM" id="Phobius"/>
    </source>
</evidence>
<keyword evidence="4 6" id="KW-1133">Transmembrane helix</keyword>
<feature type="transmembrane region" description="Helical" evidence="6">
    <location>
        <begin position="386"/>
        <end position="409"/>
    </location>
</feature>
<feature type="domain" description="Citrate transporter-like" evidence="7">
    <location>
        <begin position="15"/>
        <end position="573"/>
    </location>
</feature>
<dbReference type="GO" id="GO:0015141">
    <property type="term" value="F:succinate transmembrane transporter activity"/>
    <property type="evidence" value="ECO:0007669"/>
    <property type="project" value="TreeGrafter"/>
</dbReference>
<dbReference type="PANTHER" id="PTHR10283">
    <property type="entry name" value="SOLUTE CARRIER FAMILY 13 MEMBER"/>
    <property type="match status" value="1"/>
</dbReference>
<feature type="transmembrane region" description="Helical" evidence="6">
    <location>
        <begin position="92"/>
        <end position="108"/>
    </location>
</feature>
<dbReference type="Pfam" id="PF03600">
    <property type="entry name" value="CitMHS"/>
    <property type="match status" value="1"/>
</dbReference>
<comment type="subcellular location">
    <subcellularLocation>
        <location evidence="1">Membrane</location>
        <topology evidence="1">Multi-pass membrane protein</topology>
    </subcellularLocation>
</comment>
<feature type="transmembrane region" description="Helical" evidence="6">
    <location>
        <begin position="331"/>
        <end position="354"/>
    </location>
</feature>
<evidence type="ECO:0000256" key="5">
    <source>
        <dbReference type="ARBA" id="ARBA00023136"/>
    </source>
</evidence>
<dbReference type="InterPro" id="IPR004680">
    <property type="entry name" value="Cit_transptr-like_dom"/>
</dbReference>
<gene>
    <name evidence="8" type="ORF">TCMB3V08_LOCUS10000</name>
</gene>